<sequence length="204" mass="21430">MTTRTIALATTAAIATALLAGCTTTPAMPGNGIGQNESSSPGAGSSPSASDAHNNADVMFTMMMIPHHQQAVEMSDMIITKSGIDSQITELAQKIKDAQQPEITLMEGWLDTWGVGNPNDMMDDMDHGNGMMSDGDMSELESATGADAGRIFLDQMIQHHEGAIDMATDEVEDGQSPDAVTLAENIITSQTAEIKVMTGLLNAS</sequence>
<dbReference type="EMBL" id="PPXF01000011">
    <property type="protein sequence ID" value="POH71234.1"/>
    <property type="molecule type" value="Genomic_DNA"/>
</dbReference>
<dbReference type="Gene3D" id="1.20.1260.10">
    <property type="match status" value="1"/>
</dbReference>
<dbReference type="PANTHER" id="PTHR36933:SF1">
    <property type="entry name" value="SLL0788 PROTEIN"/>
    <property type="match status" value="1"/>
</dbReference>
<dbReference type="Proteomes" id="UP000237104">
    <property type="component" value="Unassembled WGS sequence"/>
</dbReference>
<evidence type="ECO:0000256" key="2">
    <source>
        <dbReference type="SAM" id="SignalP"/>
    </source>
</evidence>
<dbReference type="OrthoDB" id="26872at2"/>
<evidence type="ECO:0000313" key="4">
    <source>
        <dbReference type="EMBL" id="POH71234.1"/>
    </source>
</evidence>
<evidence type="ECO:0000259" key="3">
    <source>
        <dbReference type="Pfam" id="PF03713"/>
    </source>
</evidence>
<feature type="chain" id="PRO_5038851930" evidence="2">
    <location>
        <begin position="21"/>
        <end position="204"/>
    </location>
</feature>
<feature type="signal peptide" evidence="2">
    <location>
        <begin position="1"/>
        <end position="20"/>
    </location>
</feature>
<keyword evidence="2" id="KW-0732">Signal</keyword>
<organism evidence="4 5">
    <name type="scientific">Cryobacterium zongtaii</name>
    <dbReference type="NCBI Taxonomy" id="1259217"/>
    <lineage>
        <taxon>Bacteria</taxon>
        <taxon>Bacillati</taxon>
        <taxon>Actinomycetota</taxon>
        <taxon>Actinomycetes</taxon>
        <taxon>Micrococcales</taxon>
        <taxon>Microbacteriaceae</taxon>
        <taxon>Cryobacterium</taxon>
    </lineage>
</organism>
<evidence type="ECO:0000256" key="1">
    <source>
        <dbReference type="SAM" id="MobiDB-lite"/>
    </source>
</evidence>
<feature type="compositionally biased region" description="Low complexity" evidence="1">
    <location>
        <begin position="38"/>
        <end position="50"/>
    </location>
</feature>
<name>A0A2S3ZQ43_9MICO</name>
<dbReference type="InterPro" id="IPR012347">
    <property type="entry name" value="Ferritin-like"/>
</dbReference>
<feature type="domain" description="DUF305" evidence="3">
    <location>
        <begin position="57"/>
        <end position="200"/>
    </location>
</feature>
<proteinExistence type="predicted"/>
<feature type="region of interest" description="Disordered" evidence="1">
    <location>
        <begin position="29"/>
        <end position="53"/>
    </location>
</feature>
<comment type="caution">
    <text evidence="4">The sequence shown here is derived from an EMBL/GenBank/DDBJ whole genome shotgun (WGS) entry which is preliminary data.</text>
</comment>
<protein>
    <submittedName>
        <fullName evidence="4">DUF305 domain-containing protein</fullName>
    </submittedName>
</protein>
<dbReference type="PANTHER" id="PTHR36933">
    <property type="entry name" value="SLL0788 PROTEIN"/>
    <property type="match status" value="1"/>
</dbReference>
<evidence type="ECO:0000313" key="5">
    <source>
        <dbReference type="Proteomes" id="UP000237104"/>
    </source>
</evidence>
<dbReference type="InterPro" id="IPR005183">
    <property type="entry name" value="DUF305_CopM-like"/>
</dbReference>
<accession>A0A2S3ZQ43</accession>
<gene>
    <name evidence="4" type="ORF">C3B59_01100</name>
</gene>
<reference evidence="4 5" key="1">
    <citation type="submission" date="2018-01" db="EMBL/GenBank/DDBJ databases">
        <title>Cryobacterium sp. nov., from glaciers in China.</title>
        <authorList>
            <person name="Liu Q."/>
            <person name="Xin Y.-H."/>
        </authorList>
    </citation>
    <scope>NUCLEOTIDE SEQUENCE [LARGE SCALE GENOMIC DNA]</scope>
    <source>
        <strain evidence="4 5">TMB1-8</strain>
    </source>
</reference>
<dbReference type="RefSeq" id="WP_103429658.1">
    <property type="nucleotide sequence ID" value="NZ_PPXF01000011.1"/>
</dbReference>
<dbReference type="AlphaFoldDB" id="A0A2S3ZQ43"/>
<dbReference type="Pfam" id="PF03713">
    <property type="entry name" value="DUF305"/>
    <property type="match status" value="1"/>
</dbReference>
<dbReference type="PROSITE" id="PS51257">
    <property type="entry name" value="PROKAR_LIPOPROTEIN"/>
    <property type="match status" value="1"/>
</dbReference>